<dbReference type="GO" id="GO:0071897">
    <property type="term" value="P:DNA biosynthetic process"/>
    <property type="evidence" value="ECO:0007669"/>
    <property type="project" value="UniProtKB-ARBA"/>
</dbReference>
<name>A0A4Y2CQU6_ARAVE</name>
<dbReference type="InterPro" id="IPR000477">
    <property type="entry name" value="RT_dom"/>
</dbReference>
<dbReference type="Pfam" id="PF00075">
    <property type="entry name" value="RNase_H"/>
    <property type="match status" value="1"/>
</dbReference>
<feature type="domain" description="Reverse transcriptase" evidence="1">
    <location>
        <begin position="16"/>
        <end position="300"/>
    </location>
</feature>
<organism evidence="3 4">
    <name type="scientific">Araneus ventricosus</name>
    <name type="common">Orbweaver spider</name>
    <name type="synonym">Epeira ventricosa</name>
    <dbReference type="NCBI Taxonomy" id="182803"/>
    <lineage>
        <taxon>Eukaryota</taxon>
        <taxon>Metazoa</taxon>
        <taxon>Ecdysozoa</taxon>
        <taxon>Arthropoda</taxon>
        <taxon>Chelicerata</taxon>
        <taxon>Arachnida</taxon>
        <taxon>Araneae</taxon>
        <taxon>Araneomorphae</taxon>
        <taxon>Entelegynae</taxon>
        <taxon>Araneoidea</taxon>
        <taxon>Araneidae</taxon>
        <taxon>Araneus</taxon>
    </lineage>
</organism>
<evidence type="ECO:0000313" key="4">
    <source>
        <dbReference type="Proteomes" id="UP000499080"/>
    </source>
</evidence>
<dbReference type="PROSITE" id="PS50879">
    <property type="entry name" value="RNASE_H_1"/>
    <property type="match status" value="1"/>
</dbReference>
<dbReference type="InterPro" id="IPR012337">
    <property type="entry name" value="RNaseH-like_sf"/>
</dbReference>
<dbReference type="GO" id="GO:0042575">
    <property type="term" value="C:DNA polymerase complex"/>
    <property type="evidence" value="ECO:0007669"/>
    <property type="project" value="UniProtKB-ARBA"/>
</dbReference>
<evidence type="ECO:0000259" key="1">
    <source>
        <dbReference type="PROSITE" id="PS50878"/>
    </source>
</evidence>
<dbReference type="InterPro" id="IPR002156">
    <property type="entry name" value="RNaseH_domain"/>
</dbReference>
<dbReference type="PROSITE" id="PS50878">
    <property type="entry name" value="RT_POL"/>
    <property type="match status" value="1"/>
</dbReference>
<evidence type="ECO:0000313" key="3">
    <source>
        <dbReference type="EMBL" id="GBM06790.1"/>
    </source>
</evidence>
<proteinExistence type="predicted"/>
<comment type="caution">
    <text evidence="3">The sequence shown here is derived from an EMBL/GenBank/DDBJ whole genome shotgun (WGS) entry which is preliminary data.</text>
</comment>
<dbReference type="CDD" id="cd01650">
    <property type="entry name" value="RT_nLTR_like"/>
    <property type="match status" value="1"/>
</dbReference>
<accession>A0A4Y2CQU6</accession>
<evidence type="ECO:0000259" key="2">
    <source>
        <dbReference type="PROSITE" id="PS50879"/>
    </source>
</evidence>
<keyword evidence="4" id="KW-1185">Reference proteome</keyword>
<dbReference type="OrthoDB" id="411871at2759"/>
<gene>
    <name evidence="3" type="primary">PO11_294</name>
    <name evidence="3" type="ORF">AVEN_146722_1</name>
</gene>
<dbReference type="SUPFAM" id="SSF53098">
    <property type="entry name" value="Ribonuclease H-like"/>
    <property type="match status" value="1"/>
</dbReference>
<dbReference type="GO" id="GO:0003676">
    <property type="term" value="F:nucleic acid binding"/>
    <property type="evidence" value="ECO:0007669"/>
    <property type="project" value="InterPro"/>
</dbReference>
<feature type="domain" description="RNase H type-1" evidence="2">
    <location>
        <begin position="230"/>
        <end position="409"/>
    </location>
</feature>
<dbReference type="EMBL" id="BGPR01087339">
    <property type="protein sequence ID" value="GBM06790.1"/>
    <property type="molecule type" value="Genomic_DNA"/>
</dbReference>
<protein>
    <submittedName>
        <fullName evidence="3">Retrovirus-related Pol polyprotein from type-1 retrotransposable element R1</fullName>
    </submittedName>
</protein>
<reference evidence="3 4" key="1">
    <citation type="journal article" date="2019" name="Sci. Rep.">
        <title>Orb-weaving spider Araneus ventricosus genome elucidates the spidroin gene catalogue.</title>
        <authorList>
            <person name="Kono N."/>
            <person name="Nakamura H."/>
            <person name="Ohtoshi R."/>
            <person name="Moran D.A.P."/>
            <person name="Shinohara A."/>
            <person name="Yoshida Y."/>
            <person name="Fujiwara M."/>
            <person name="Mori M."/>
            <person name="Tomita M."/>
            <person name="Arakawa K."/>
        </authorList>
    </citation>
    <scope>NUCLEOTIDE SEQUENCE [LARGE SCALE GENOMIC DNA]</scope>
</reference>
<dbReference type="SUPFAM" id="SSF56672">
    <property type="entry name" value="DNA/RNA polymerases"/>
    <property type="match status" value="1"/>
</dbReference>
<dbReference type="InterPro" id="IPR036397">
    <property type="entry name" value="RNaseH_sf"/>
</dbReference>
<dbReference type="InterPro" id="IPR043502">
    <property type="entry name" value="DNA/RNA_pol_sf"/>
</dbReference>
<dbReference type="Gene3D" id="3.30.420.10">
    <property type="entry name" value="Ribonuclease H-like superfamily/Ribonuclease H"/>
    <property type="match status" value="1"/>
</dbReference>
<sequence>MACNAVMRLLTELFNKCLAIVKFPDAFKFSNIILFPKTGKDPKQASSYRPIALLLTIGKALEKLIIQRLTYFLETNNRLNNNQHGFREGRSTDTALTSLMDKIQTGKRKGNHVPVLSVDIKGAFDNIQHAAIINNLDKNKTPLNIRNIFKSLLENRRVLINTQEGPVNREQKQGCSQGSCSGPALWNLVANDLLNQDWPDQTFIQAFADDFIIVAKAKSIESLRRITTEAINTFVIWADANSLAISATGRLREEKSGLVKTSFQLSHSGAAATRGRKQRRQPYSAVHGWLKDTEWCGSGLLCHGRDGVITCRWSTKLRDENIVFQAELLALKEAIQYATYITSHQPIKILTDNKASIQASTNPKTHNATAQELFETLLDYPQIELQWIKAHAGYLGNETADQLAKEAAESDMTPLIIKLPKCHLKNVLRAMMINAWQKN</sequence>
<dbReference type="AlphaFoldDB" id="A0A4Y2CQU6"/>
<dbReference type="Proteomes" id="UP000499080">
    <property type="component" value="Unassembled WGS sequence"/>
</dbReference>
<dbReference type="Pfam" id="PF00078">
    <property type="entry name" value="RVT_1"/>
    <property type="match status" value="1"/>
</dbReference>
<dbReference type="CDD" id="cd09276">
    <property type="entry name" value="Rnase_HI_RT_non_LTR"/>
    <property type="match status" value="1"/>
</dbReference>
<dbReference type="PANTHER" id="PTHR19446">
    <property type="entry name" value="REVERSE TRANSCRIPTASES"/>
    <property type="match status" value="1"/>
</dbReference>
<dbReference type="GO" id="GO:0004523">
    <property type="term" value="F:RNA-DNA hybrid ribonuclease activity"/>
    <property type="evidence" value="ECO:0007669"/>
    <property type="project" value="InterPro"/>
</dbReference>